<evidence type="ECO:0000256" key="4">
    <source>
        <dbReference type="SAM" id="MobiDB-lite"/>
    </source>
</evidence>
<dbReference type="VEuPathDB" id="AmoebaDB:ACA1_391430"/>
<dbReference type="InterPro" id="IPR023186">
    <property type="entry name" value="IUNH"/>
</dbReference>
<evidence type="ECO:0000256" key="5">
    <source>
        <dbReference type="SAM" id="SignalP"/>
    </source>
</evidence>
<keyword evidence="8" id="KW-1185">Reference proteome</keyword>
<evidence type="ECO:0000313" key="7">
    <source>
        <dbReference type="EMBL" id="ELR14773.1"/>
    </source>
</evidence>
<reference evidence="7 8" key="1">
    <citation type="journal article" date="2013" name="Genome Biol.">
        <title>Genome of Acanthamoeba castellanii highlights extensive lateral gene transfer and early evolution of tyrosine kinase signaling.</title>
        <authorList>
            <person name="Clarke M."/>
            <person name="Lohan A.J."/>
            <person name="Liu B."/>
            <person name="Lagkouvardos I."/>
            <person name="Roy S."/>
            <person name="Zafar N."/>
            <person name="Bertelli C."/>
            <person name="Schilde C."/>
            <person name="Kianianmomeni A."/>
            <person name="Burglin T.R."/>
            <person name="Frech C."/>
            <person name="Turcotte B."/>
            <person name="Kopec K.O."/>
            <person name="Synnott J.M."/>
            <person name="Choo C."/>
            <person name="Paponov I."/>
            <person name="Finkler A."/>
            <person name="Soon Heng Tan C."/>
            <person name="Hutchins A.P."/>
            <person name="Weinmeier T."/>
            <person name="Rattei T."/>
            <person name="Chu J.S."/>
            <person name="Gimenez G."/>
            <person name="Irimia M."/>
            <person name="Rigden D.J."/>
            <person name="Fitzpatrick D.A."/>
            <person name="Lorenzo-Morales J."/>
            <person name="Bateman A."/>
            <person name="Chiu C.H."/>
            <person name="Tang P."/>
            <person name="Hegemann P."/>
            <person name="Fromm H."/>
            <person name="Raoult D."/>
            <person name="Greub G."/>
            <person name="Miranda-Saavedra D."/>
            <person name="Chen N."/>
            <person name="Nash P."/>
            <person name="Ginger M.L."/>
            <person name="Horn M."/>
            <person name="Schaap P."/>
            <person name="Caler L."/>
            <person name="Loftus B."/>
        </authorList>
    </citation>
    <scope>NUCLEOTIDE SEQUENCE [LARGE SCALE GENOMIC DNA]</scope>
    <source>
        <strain evidence="7 8">Neff</strain>
    </source>
</reference>
<dbReference type="GO" id="GO:0005829">
    <property type="term" value="C:cytosol"/>
    <property type="evidence" value="ECO:0007669"/>
    <property type="project" value="TreeGrafter"/>
</dbReference>
<proteinExistence type="inferred from homology"/>
<keyword evidence="3" id="KW-0326">Glycosidase</keyword>
<keyword evidence="5" id="KW-0732">Signal</keyword>
<dbReference type="RefSeq" id="XP_004336786.1">
    <property type="nucleotide sequence ID" value="XM_004336738.1"/>
</dbReference>
<dbReference type="InterPro" id="IPR036452">
    <property type="entry name" value="Ribo_hydro-like"/>
</dbReference>
<dbReference type="GO" id="GO:0008477">
    <property type="term" value="F:purine nucleosidase activity"/>
    <property type="evidence" value="ECO:0007669"/>
    <property type="project" value="TreeGrafter"/>
</dbReference>
<feature type="signal peptide" evidence="5">
    <location>
        <begin position="1"/>
        <end position="24"/>
    </location>
</feature>
<evidence type="ECO:0000256" key="3">
    <source>
        <dbReference type="ARBA" id="ARBA00023295"/>
    </source>
</evidence>
<dbReference type="STRING" id="1257118.L8GQ41"/>
<feature type="region of interest" description="Disordered" evidence="4">
    <location>
        <begin position="28"/>
        <end position="52"/>
    </location>
</feature>
<evidence type="ECO:0000256" key="2">
    <source>
        <dbReference type="ARBA" id="ARBA00022801"/>
    </source>
</evidence>
<gene>
    <name evidence="7" type="ORF">ACA1_391430</name>
</gene>
<dbReference type="PANTHER" id="PTHR12304:SF46">
    <property type="entry name" value="INOSINE-ADENOSINE-GUANOSINE-NUCLEOSIDE HYDROLASE"/>
    <property type="match status" value="1"/>
</dbReference>
<feature type="chain" id="PRO_5003989957" evidence="5">
    <location>
        <begin position="25"/>
        <end position="385"/>
    </location>
</feature>
<dbReference type="AlphaFoldDB" id="L8GQ41"/>
<feature type="domain" description="Inosine/uridine-preferring nucleoside hydrolase" evidence="6">
    <location>
        <begin position="56"/>
        <end position="368"/>
    </location>
</feature>
<dbReference type="SUPFAM" id="SSF53590">
    <property type="entry name" value="Nucleoside hydrolase"/>
    <property type="match status" value="1"/>
</dbReference>
<dbReference type="Gene3D" id="3.90.245.10">
    <property type="entry name" value="Ribonucleoside hydrolase-like"/>
    <property type="match status" value="1"/>
</dbReference>
<keyword evidence="2 7" id="KW-0378">Hydrolase</keyword>
<accession>L8GQ41</accession>
<dbReference type="PANTHER" id="PTHR12304">
    <property type="entry name" value="INOSINE-URIDINE PREFERRING NUCLEOSIDE HYDROLASE"/>
    <property type="match status" value="1"/>
</dbReference>
<evidence type="ECO:0000313" key="8">
    <source>
        <dbReference type="Proteomes" id="UP000011083"/>
    </source>
</evidence>
<comment type="similarity">
    <text evidence="1">Belongs to the IUNH family.</text>
</comment>
<dbReference type="Pfam" id="PF01156">
    <property type="entry name" value="IU_nuc_hydro"/>
    <property type="match status" value="1"/>
</dbReference>
<dbReference type="GO" id="GO:0006152">
    <property type="term" value="P:purine nucleoside catabolic process"/>
    <property type="evidence" value="ECO:0007669"/>
    <property type="project" value="TreeGrafter"/>
</dbReference>
<evidence type="ECO:0000256" key="1">
    <source>
        <dbReference type="ARBA" id="ARBA00009176"/>
    </source>
</evidence>
<sequence length="385" mass="42486">MARSLVLFAALVALTFLLASLAHASPSNNNNGHGNGGGHGHHPRPSRSPQPPKPTVFIFNDVNIDDFMAIKYLLKYSHLEVGGLIPGCAGFCNMGPGIQNLFGLLAYMDRDDVPVWAGEAYASAELDSGNYSCKYQKTVPLFPRGKVWADTAVGLNQRYPRLTDPQRNYYPGFPQVYDRLPQAMAEIDGPIVFLSLGTLTEIDYLFRRFPELKQRVDRIYIMGGAVNVPGNLFFPRGNVPNTYAECNIYLDPESARNVFISGVPITLIPLDATDDFPIADDFIAELGQKARRTKEAGWVHALLATIKAFGSNISLWDPLAAGVLADPSIVVEQVTVNMTVVIDQYTQIGRTVIDNVEGKPVEVVLKASQDFYDIFIEKLSQRARY</sequence>
<dbReference type="KEGG" id="acan:ACA1_391430"/>
<dbReference type="OrthoDB" id="5783963at2759"/>
<evidence type="ECO:0000259" key="6">
    <source>
        <dbReference type="Pfam" id="PF01156"/>
    </source>
</evidence>
<dbReference type="Proteomes" id="UP000011083">
    <property type="component" value="Unassembled WGS sequence"/>
</dbReference>
<organism evidence="7 8">
    <name type="scientific">Acanthamoeba castellanii (strain ATCC 30010 / Neff)</name>
    <dbReference type="NCBI Taxonomy" id="1257118"/>
    <lineage>
        <taxon>Eukaryota</taxon>
        <taxon>Amoebozoa</taxon>
        <taxon>Discosea</taxon>
        <taxon>Longamoebia</taxon>
        <taxon>Centramoebida</taxon>
        <taxon>Acanthamoebidae</taxon>
        <taxon>Acanthamoeba</taxon>
    </lineage>
</organism>
<dbReference type="EMBL" id="KB008044">
    <property type="protein sequence ID" value="ELR14773.1"/>
    <property type="molecule type" value="Genomic_DNA"/>
</dbReference>
<dbReference type="InterPro" id="IPR001910">
    <property type="entry name" value="Inosine/uridine_hydrolase_dom"/>
</dbReference>
<protein>
    <submittedName>
        <fullName evidence="7">Inosineuridine preferring nucleoside hydrolase family protein</fullName>
    </submittedName>
</protein>
<name>L8GQ41_ACACF</name>
<dbReference type="GeneID" id="14915328"/>